<feature type="compositionally biased region" description="Acidic residues" evidence="1">
    <location>
        <begin position="349"/>
        <end position="358"/>
    </location>
</feature>
<dbReference type="PROSITE" id="PS51257">
    <property type="entry name" value="PROKAR_LIPOPROTEIN"/>
    <property type="match status" value="1"/>
</dbReference>
<dbReference type="EMBL" id="CAXKWB010030998">
    <property type="protein sequence ID" value="CAL4138922.1"/>
    <property type="molecule type" value="Genomic_DNA"/>
</dbReference>
<gene>
    <name evidence="4" type="ORF">MNOR_LOCUS28292</name>
</gene>
<organism evidence="4 5">
    <name type="scientific">Meganyctiphanes norvegica</name>
    <name type="common">Northern krill</name>
    <name type="synonym">Thysanopoda norvegica</name>
    <dbReference type="NCBI Taxonomy" id="48144"/>
    <lineage>
        <taxon>Eukaryota</taxon>
        <taxon>Metazoa</taxon>
        <taxon>Ecdysozoa</taxon>
        <taxon>Arthropoda</taxon>
        <taxon>Crustacea</taxon>
        <taxon>Multicrustacea</taxon>
        <taxon>Malacostraca</taxon>
        <taxon>Eumalacostraca</taxon>
        <taxon>Eucarida</taxon>
        <taxon>Euphausiacea</taxon>
        <taxon>Euphausiidae</taxon>
        <taxon>Meganyctiphanes</taxon>
    </lineage>
</organism>
<evidence type="ECO:0000256" key="1">
    <source>
        <dbReference type="SAM" id="MobiDB-lite"/>
    </source>
</evidence>
<proteinExistence type="predicted"/>
<keyword evidence="5" id="KW-1185">Reference proteome</keyword>
<keyword evidence="2" id="KW-1133">Transmembrane helix</keyword>
<evidence type="ECO:0000256" key="2">
    <source>
        <dbReference type="SAM" id="Phobius"/>
    </source>
</evidence>
<feature type="region of interest" description="Disordered" evidence="1">
    <location>
        <begin position="349"/>
        <end position="369"/>
    </location>
</feature>
<name>A0AAV2RRB2_MEGNR</name>
<feature type="chain" id="PRO_5043729957" evidence="3">
    <location>
        <begin position="25"/>
        <end position="506"/>
    </location>
</feature>
<evidence type="ECO:0000313" key="5">
    <source>
        <dbReference type="Proteomes" id="UP001497623"/>
    </source>
</evidence>
<sequence length="506" mass="55758">MRCKKTCVSVASLVVLTVIAAVSCQKQGTELSCGVECHCTQERPNIYMGLKEWKVICNNTDDNQHAILTDTVFNEVFQGGTRVSSMDHVYVRVENTTSLQVTINFITKWRQFPSSKFDIWKGGNVELPRMNNLTLNKDATHVFAGIGIHTCILETFPGGLFEGKLTSGLRLAASTVGHLSSEVFRGTSMKYLYIDHTSIGTYEGKTGITQLSNERANKKNSVSDIYIANSKLGLINKGALAFNSKYEKWMTMENVTVGYMQVGSVVLTGKMELKMEDSRVADISYESFEISNPATIIIQNNILIAHPHALINIECSEYTKIYNNQIIPISSDSITATDLNESGENIVEDEADTEDDDSTPSSDGPPSQFLHPSCIKPKSLKLSDPGAGSLRHALLIAIVLIVMAVIVIIFLAVLLLRAGKIKRTIPVRLGDLSEPIYDEPNVMLMNQRAPPLPKTPVPTHLGIPDFCTGTPQTAVMVDNSHSYHKNLMRTASSESRENSYVKMSMK</sequence>
<keyword evidence="2" id="KW-0472">Membrane</keyword>
<keyword evidence="2" id="KW-0812">Transmembrane</keyword>
<evidence type="ECO:0000313" key="4">
    <source>
        <dbReference type="EMBL" id="CAL4138922.1"/>
    </source>
</evidence>
<keyword evidence="3" id="KW-0732">Signal</keyword>
<comment type="caution">
    <text evidence="4">The sequence shown here is derived from an EMBL/GenBank/DDBJ whole genome shotgun (WGS) entry which is preliminary data.</text>
</comment>
<feature type="transmembrane region" description="Helical" evidence="2">
    <location>
        <begin position="393"/>
        <end position="416"/>
    </location>
</feature>
<evidence type="ECO:0000256" key="3">
    <source>
        <dbReference type="SAM" id="SignalP"/>
    </source>
</evidence>
<reference evidence="4 5" key="1">
    <citation type="submission" date="2024-05" db="EMBL/GenBank/DDBJ databases">
        <authorList>
            <person name="Wallberg A."/>
        </authorList>
    </citation>
    <scope>NUCLEOTIDE SEQUENCE [LARGE SCALE GENOMIC DNA]</scope>
</reference>
<dbReference type="AlphaFoldDB" id="A0AAV2RRB2"/>
<feature type="signal peptide" evidence="3">
    <location>
        <begin position="1"/>
        <end position="24"/>
    </location>
</feature>
<dbReference type="Proteomes" id="UP001497623">
    <property type="component" value="Unassembled WGS sequence"/>
</dbReference>
<protein>
    <submittedName>
        <fullName evidence="4">Uncharacterized protein</fullName>
    </submittedName>
</protein>
<accession>A0AAV2RRB2</accession>